<dbReference type="SUPFAM" id="SSF53927">
    <property type="entry name" value="Cytidine deaminase-like"/>
    <property type="match status" value="1"/>
</dbReference>
<evidence type="ECO:0000313" key="3">
    <source>
        <dbReference type="Proteomes" id="UP000235116"/>
    </source>
</evidence>
<feature type="region of interest" description="Disordered" evidence="1">
    <location>
        <begin position="1"/>
        <end position="46"/>
    </location>
</feature>
<organism evidence="2 3">
    <name type="scientific">Ketobacter alkanivorans</name>
    <dbReference type="NCBI Taxonomy" id="1917421"/>
    <lineage>
        <taxon>Bacteria</taxon>
        <taxon>Pseudomonadati</taxon>
        <taxon>Pseudomonadota</taxon>
        <taxon>Gammaproteobacteria</taxon>
        <taxon>Pseudomonadales</taxon>
        <taxon>Ketobacteraceae</taxon>
        <taxon>Ketobacter</taxon>
    </lineage>
</organism>
<evidence type="ECO:0000313" key="2">
    <source>
        <dbReference type="EMBL" id="AUM12355.1"/>
    </source>
</evidence>
<proteinExistence type="predicted"/>
<dbReference type="InterPro" id="IPR016193">
    <property type="entry name" value="Cytidine_deaminase-like"/>
</dbReference>
<evidence type="ECO:0000256" key="1">
    <source>
        <dbReference type="SAM" id="MobiDB-lite"/>
    </source>
</evidence>
<dbReference type="EMBL" id="CP022684">
    <property type="protein sequence ID" value="AUM12355.1"/>
    <property type="molecule type" value="Genomic_DNA"/>
</dbReference>
<name>A0A2K9LLK8_9GAMM</name>
<accession>A0A2K9LLK8</accession>
<dbReference type="GO" id="GO:0003824">
    <property type="term" value="F:catalytic activity"/>
    <property type="evidence" value="ECO:0007669"/>
    <property type="project" value="InterPro"/>
</dbReference>
<dbReference type="RefSeq" id="WP_101893691.1">
    <property type="nucleotide sequence ID" value="NZ_CP022684.1"/>
</dbReference>
<protein>
    <submittedName>
        <fullName evidence="2">Uncharacterized protein</fullName>
    </submittedName>
</protein>
<gene>
    <name evidence="2" type="ORF">Kalk_07970</name>
</gene>
<dbReference type="Proteomes" id="UP000235116">
    <property type="component" value="Chromosome"/>
</dbReference>
<sequence>MCPRSSGRVSKPPAKFGATDPDTAKQGFDDFDAPVSDEGGDGSQSTSVRLRLVGGDKTVDIAGTTGSGCGHAEMHALHQALTTHRALFESASSRTLTCTEKPCCFQCSVILGLLDIDAGEATNKSKKPMGSTEWGASAEVKAYVTEQTGVPFEQIAAVRGYPS</sequence>
<dbReference type="OrthoDB" id="9990171at2"/>
<reference evidence="3" key="1">
    <citation type="submission" date="2017-08" db="EMBL/GenBank/DDBJ databases">
        <title>Direct submision.</title>
        <authorList>
            <person name="Kim S.-J."/>
            <person name="Rhee S.-K."/>
        </authorList>
    </citation>
    <scope>NUCLEOTIDE SEQUENCE [LARGE SCALE GENOMIC DNA]</scope>
    <source>
        <strain evidence="3">GI5</strain>
    </source>
</reference>
<dbReference type="AlphaFoldDB" id="A0A2K9LLK8"/>
<keyword evidence="3" id="KW-1185">Reference proteome</keyword>
<dbReference type="KEGG" id="kak:Kalk_07970"/>